<dbReference type="Pfam" id="PF13450">
    <property type="entry name" value="NAD_binding_8"/>
    <property type="match status" value="1"/>
</dbReference>
<dbReference type="InterPro" id="IPR002937">
    <property type="entry name" value="Amino_oxidase"/>
</dbReference>
<evidence type="ECO:0000256" key="1">
    <source>
        <dbReference type="ARBA" id="ARBA00001974"/>
    </source>
</evidence>
<dbReference type="EMBL" id="CP063657">
    <property type="protein sequence ID" value="QOW22004.1"/>
    <property type="molecule type" value="Genomic_DNA"/>
</dbReference>
<comment type="cofactor">
    <cofactor evidence="1">
        <name>FAD</name>
        <dbReference type="ChEBI" id="CHEBI:57692"/>
    </cofactor>
</comment>
<comment type="similarity">
    <text evidence="3">Belongs to the tryptophan 2-monooxygenase family.</text>
</comment>
<reference evidence="10 11" key="1">
    <citation type="submission" date="2020-10" db="EMBL/GenBank/DDBJ databases">
        <title>complete genome sequencing of Lysobacter sp. H23M41.</title>
        <authorList>
            <person name="Bae J.-W."/>
            <person name="Lee S.-Y."/>
        </authorList>
    </citation>
    <scope>NUCLEOTIDE SEQUENCE [LARGE SCALE GENOMIC DNA]</scope>
    <source>
        <strain evidence="10 11">H23M41</strain>
    </source>
</reference>
<accession>A0A7S6ZVA9</accession>
<keyword evidence="6" id="KW-0560">Oxidoreductase</keyword>
<dbReference type="EC" id="1.13.12.3" evidence="4"/>
<dbReference type="PROSITE" id="PS51257">
    <property type="entry name" value="PROKAR_LIPOPROTEIN"/>
    <property type="match status" value="1"/>
</dbReference>
<evidence type="ECO:0000256" key="7">
    <source>
        <dbReference type="ARBA" id="ARBA00023070"/>
    </source>
</evidence>
<dbReference type="SUPFAM" id="SSF51905">
    <property type="entry name" value="FAD/NAD(P)-binding domain"/>
    <property type="match status" value="1"/>
</dbReference>
<dbReference type="PRINTS" id="PR00757">
    <property type="entry name" value="AMINEOXDASEF"/>
</dbReference>
<dbReference type="PANTHER" id="PTHR10742">
    <property type="entry name" value="FLAVIN MONOAMINE OXIDASE"/>
    <property type="match status" value="1"/>
</dbReference>
<evidence type="ECO:0000256" key="5">
    <source>
        <dbReference type="ARBA" id="ARBA00017871"/>
    </source>
</evidence>
<evidence type="ECO:0000313" key="11">
    <source>
        <dbReference type="Proteomes" id="UP000593932"/>
    </source>
</evidence>
<dbReference type="RefSeq" id="WP_194034555.1">
    <property type="nucleotide sequence ID" value="NZ_CP063657.1"/>
</dbReference>
<gene>
    <name evidence="10" type="ORF">INQ42_12510</name>
</gene>
<dbReference type="Gene3D" id="3.50.50.60">
    <property type="entry name" value="FAD/NAD(P)-binding domain"/>
    <property type="match status" value="1"/>
</dbReference>
<evidence type="ECO:0000256" key="8">
    <source>
        <dbReference type="ARBA" id="ARBA00047321"/>
    </source>
</evidence>
<dbReference type="InterPro" id="IPR050281">
    <property type="entry name" value="Flavin_monoamine_oxidase"/>
</dbReference>
<name>A0A7S6ZVA9_9GAMM</name>
<dbReference type="PANTHER" id="PTHR10742:SF410">
    <property type="entry name" value="LYSINE-SPECIFIC HISTONE DEMETHYLASE 2"/>
    <property type="match status" value="1"/>
</dbReference>
<dbReference type="SUPFAM" id="SSF54373">
    <property type="entry name" value="FAD-linked reductases, C-terminal domain"/>
    <property type="match status" value="1"/>
</dbReference>
<protein>
    <recommendedName>
        <fullName evidence="5">Tryptophan 2-monooxygenase</fullName>
        <ecNumber evidence="4">1.13.12.3</ecNumber>
    </recommendedName>
</protein>
<evidence type="ECO:0000256" key="6">
    <source>
        <dbReference type="ARBA" id="ARBA00023002"/>
    </source>
</evidence>
<evidence type="ECO:0000256" key="4">
    <source>
        <dbReference type="ARBA" id="ARBA00012535"/>
    </source>
</evidence>
<keyword evidence="7" id="KW-0073">Auxin biosynthesis</keyword>
<feature type="domain" description="Amine oxidase" evidence="9">
    <location>
        <begin position="240"/>
        <end position="485"/>
    </location>
</feature>
<evidence type="ECO:0000256" key="3">
    <source>
        <dbReference type="ARBA" id="ARBA00005833"/>
    </source>
</evidence>
<dbReference type="Pfam" id="PF01593">
    <property type="entry name" value="Amino_oxidase"/>
    <property type="match status" value="1"/>
</dbReference>
<dbReference type="Proteomes" id="UP000593932">
    <property type="component" value="Chromosome"/>
</dbReference>
<organism evidence="10 11">
    <name type="scientific">Novilysobacter avium</name>
    <dbReference type="NCBI Taxonomy" id="2781023"/>
    <lineage>
        <taxon>Bacteria</taxon>
        <taxon>Pseudomonadati</taxon>
        <taxon>Pseudomonadota</taxon>
        <taxon>Gammaproteobacteria</taxon>
        <taxon>Lysobacterales</taxon>
        <taxon>Lysobacteraceae</taxon>
        <taxon>Novilysobacter</taxon>
    </lineage>
</organism>
<proteinExistence type="inferred from homology"/>
<evidence type="ECO:0000259" key="9">
    <source>
        <dbReference type="Pfam" id="PF01593"/>
    </source>
</evidence>
<evidence type="ECO:0000313" key="10">
    <source>
        <dbReference type="EMBL" id="QOW22004.1"/>
    </source>
</evidence>
<keyword evidence="11" id="KW-1185">Reference proteome</keyword>
<dbReference type="InterPro" id="IPR001613">
    <property type="entry name" value="Flavin_amine_oxidase"/>
</dbReference>
<evidence type="ECO:0000256" key="2">
    <source>
        <dbReference type="ARBA" id="ARBA00004814"/>
    </source>
</evidence>
<sequence>MQRRRFLQMLAAASATPLLLQGCGWGGTGAGPSTGDAGTAEAIDADILVLGAGIAGLHAAMLLEEQNPGRRVVVLEAGQRVGGRMHTVEAGGQRFDVGATDIGGNYWMTRGLAPRVGVSILDPTPEAMAARFGGPSAVGVSGTLINARDWAGSALNPFSGRERAIAPPALLSAATGGEANPVTNINEWLAPALAAHDIPLRDWLAARDWSTAAIDTMDVGATYNGLDQVSALDVLRRNAMLRRGPQSVGSMADGTQALPEAVAARLKQPVEFGAQVSEIVQHDDNVVVVAADGRRWRAPRVVVALPPGPLGKVRFSPEPPAEQRKAWAERALTAVTAIHLKPLKPFWEADGLPLNMWLDGSIERVFGVPDANNRIERLLVWVNGRGAQAIDQMDDSEIGRWAQRELAGWRPAADGATEVLAVRSWGRDPYAMGAFAEIAPGRCADTAQWTAQPLGRVHFAGEHTSFDQPGIEAALASGLRAAVEIAAAEKDAARTDASA</sequence>
<comment type="catalytic activity">
    <reaction evidence="8">
        <text>L-tryptophan + O2 = indole-3-acetamide + CO2 + H2O</text>
        <dbReference type="Rhea" id="RHEA:16165"/>
        <dbReference type="ChEBI" id="CHEBI:15377"/>
        <dbReference type="ChEBI" id="CHEBI:15379"/>
        <dbReference type="ChEBI" id="CHEBI:16031"/>
        <dbReference type="ChEBI" id="CHEBI:16526"/>
        <dbReference type="ChEBI" id="CHEBI:57912"/>
        <dbReference type="EC" id="1.13.12.3"/>
    </reaction>
</comment>
<comment type="pathway">
    <text evidence="2">Plant hormone metabolism; auxin biosynthesis.</text>
</comment>
<dbReference type="InterPro" id="IPR036188">
    <property type="entry name" value="FAD/NAD-bd_sf"/>
</dbReference>